<dbReference type="InterPro" id="IPR029068">
    <property type="entry name" value="Glyas_Bleomycin-R_OHBP_Dase"/>
</dbReference>
<dbReference type="EMBL" id="JACGWY010000001">
    <property type="protein sequence ID" value="MBA8815282.1"/>
    <property type="molecule type" value="Genomic_DNA"/>
</dbReference>
<feature type="domain" description="Glyoxalase/fosfomycin resistance/dioxygenase" evidence="1">
    <location>
        <begin position="9"/>
        <end position="129"/>
    </location>
</feature>
<dbReference type="Gene3D" id="3.10.180.10">
    <property type="entry name" value="2,3-Dihydroxybiphenyl 1,2-Dioxygenase, domain 1"/>
    <property type="match status" value="1"/>
</dbReference>
<dbReference type="CDD" id="cd06588">
    <property type="entry name" value="PhnB_like"/>
    <property type="match status" value="1"/>
</dbReference>
<accession>A0A7W3JLV8</accession>
<name>A0A7W3JLV8_9MICO</name>
<dbReference type="AlphaFoldDB" id="A0A7W3JLV8"/>
<dbReference type="Pfam" id="PF00903">
    <property type="entry name" value="Glyoxalase"/>
    <property type="match status" value="1"/>
</dbReference>
<evidence type="ECO:0000313" key="2">
    <source>
        <dbReference type="EMBL" id="MBA8815282.1"/>
    </source>
</evidence>
<dbReference type="SUPFAM" id="SSF54593">
    <property type="entry name" value="Glyoxalase/Bleomycin resistance protein/Dihydroxybiphenyl dioxygenase"/>
    <property type="match status" value="1"/>
</dbReference>
<evidence type="ECO:0000259" key="1">
    <source>
        <dbReference type="Pfam" id="PF00903"/>
    </source>
</evidence>
<reference evidence="2 3" key="1">
    <citation type="submission" date="2020-07" db="EMBL/GenBank/DDBJ databases">
        <title>Sequencing the genomes of 1000 actinobacteria strains.</title>
        <authorList>
            <person name="Klenk H.-P."/>
        </authorList>
    </citation>
    <scope>NUCLEOTIDE SEQUENCE [LARGE SCALE GENOMIC DNA]</scope>
    <source>
        <strain evidence="2 3">DSM 27576</strain>
    </source>
</reference>
<protein>
    <submittedName>
        <fullName evidence="2">PhnB protein</fullName>
    </submittedName>
</protein>
<gene>
    <name evidence="2" type="ORF">FHX48_000334</name>
</gene>
<organism evidence="2 3">
    <name type="scientific">Microbacterium halimionae</name>
    <dbReference type="NCBI Taxonomy" id="1526413"/>
    <lineage>
        <taxon>Bacteria</taxon>
        <taxon>Bacillati</taxon>
        <taxon>Actinomycetota</taxon>
        <taxon>Actinomycetes</taxon>
        <taxon>Micrococcales</taxon>
        <taxon>Microbacteriaceae</taxon>
        <taxon>Microbacterium</taxon>
    </lineage>
</organism>
<dbReference type="InterPro" id="IPR004360">
    <property type="entry name" value="Glyas_Fos-R_dOase_dom"/>
</dbReference>
<sequence>MLLNPYINFRDQARAAMEFYRTVFGGELTITTFADFNFAQTPEDENLVMHAQLTTDDGFTLMASDTPSHMVAATPAGFAVSVSADDETKLEHIWNGLTAGGTIDEPFETPPWGGRFGMLTDKFGIEWMLSANASSDGS</sequence>
<proteinExistence type="predicted"/>
<dbReference type="InterPro" id="IPR028973">
    <property type="entry name" value="PhnB-like"/>
</dbReference>
<keyword evidence="3" id="KW-1185">Reference proteome</keyword>
<comment type="caution">
    <text evidence="2">The sequence shown here is derived from an EMBL/GenBank/DDBJ whole genome shotgun (WGS) entry which is preliminary data.</text>
</comment>
<dbReference type="RefSeq" id="WP_167043955.1">
    <property type="nucleotide sequence ID" value="NZ_JAAOZB010000001.1"/>
</dbReference>
<dbReference type="PANTHER" id="PTHR33990:SF1">
    <property type="entry name" value="PROTEIN YJDN"/>
    <property type="match status" value="1"/>
</dbReference>
<evidence type="ECO:0000313" key="3">
    <source>
        <dbReference type="Proteomes" id="UP000526083"/>
    </source>
</evidence>
<dbReference type="Proteomes" id="UP000526083">
    <property type="component" value="Unassembled WGS sequence"/>
</dbReference>
<dbReference type="PANTHER" id="PTHR33990">
    <property type="entry name" value="PROTEIN YJDN-RELATED"/>
    <property type="match status" value="1"/>
</dbReference>